<keyword evidence="6" id="KW-1185">Reference proteome</keyword>
<evidence type="ECO:0000313" key="5">
    <source>
        <dbReference type="EMBL" id="SFG62386.1"/>
    </source>
</evidence>
<dbReference type="Gene3D" id="1.10.357.10">
    <property type="entry name" value="Tetracycline Repressor, domain 2"/>
    <property type="match status" value="1"/>
</dbReference>
<dbReference type="InterPro" id="IPR001647">
    <property type="entry name" value="HTH_TetR"/>
</dbReference>
<feature type="domain" description="HTH tetR-type" evidence="4">
    <location>
        <begin position="2"/>
        <end position="62"/>
    </location>
</feature>
<evidence type="ECO:0000259" key="4">
    <source>
        <dbReference type="PROSITE" id="PS50977"/>
    </source>
</evidence>
<sequence length="196" mass="22742">MSITSIQIKEISLKNFARNGYEGASMAEIADEVGIKKQSIYTHFKGKDDLFLALCQDAYEHEIKFVMDYIEQNKNLHLKDFLYGLLLQSIDRYEKNDSTKFWIRTAFYPPVHLNDQVMHLTYKYLDWSEELLLPVIASGKEKGEVDAEVGKQQAASAYMALLDSLYVEMLYGGPGRLERRVEASWYLYWRGLSNRS</sequence>
<proteinExistence type="predicted"/>
<dbReference type="Pfam" id="PF00440">
    <property type="entry name" value="TetR_N"/>
    <property type="match status" value="1"/>
</dbReference>
<gene>
    <name evidence="5" type="ORF">SAMN05216353_16520</name>
</gene>
<evidence type="ECO:0000256" key="2">
    <source>
        <dbReference type="ARBA" id="ARBA00023125"/>
    </source>
</evidence>
<dbReference type="Proteomes" id="UP000198897">
    <property type="component" value="Unassembled WGS sequence"/>
</dbReference>
<dbReference type="Gene3D" id="1.10.10.60">
    <property type="entry name" value="Homeodomain-like"/>
    <property type="match status" value="1"/>
</dbReference>
<keyword evidence="1" id="KW-0678">Repressor</keyword>
<name>A0A1I2TIP5_9BACI</name>
<dbReference type="InterPro" id="IPR050624">
    <property type="entry name" value="HTH-type_Tx_Regulator"/>
</dbReference>
<organism evidence="5 6">
    <name type="scientific">Halobacillus alkaliphilus</name>
    <dbReference type="NCBI Taxonomy" id="396056"/>
    <lineage>
        <taxon>Bacteria</taxon>
        <taxon>Bacillati</taxon>
        <taxon>Bacillota</taxon>
        <taxon>Bacilli</taxon>
        <taxon>Bacillales</taxon>
        <taxon>Bacillaceae</taxon>
        <taxon>Halobacillus</taxon>
    </lineage>
</organism>
<reference evidence="6" key="1">
    <citation type="submission" date="2016-10" db="EMBL/GenBank/DDBJ databases">
        <authorList>
            <person name="Varghese N."/>
            <person name="Submissions S."/>
        </authorList>
    </citation>
    <scope>NUCLEOTIDE SEQUENCE [LARGE SCALE GENOMIC DNA]</scope>
    <source>
        <strain evidence="6">FP5</strain>
    </source>
</reference>
<keyword evidence="2 3" id="KW-0238">DNA-binding</keyword>
<dbReference type="SUPFAM" id="SSF48498">
    <property type="entry name" value="Tetracyclin repressor-like, C-terminal domain"/>
    <property type="match status" value="1"/>
</dbReference>
<evidence type="ECO:0000313" key="6">
    <source>
        <dbReference type="Proteomes" id="UP000198897"/>
    </source>
</evidence>
<evidence type="ECO:0000256" key="3">
    <source>
        <dbReference type="PROSITE-ProRule" id="PRU00335"/>
    </source>
</evidence>
<dbReference type="PANTHER" id="PTHR43479:SF11">
    <property type="entry name" value="ACREF_ENVCD OPERON REPRESSOR-RELATED"/>
    <property type="match status" value="1"/>
</dbReference>
<dbReference type="AlphaFoldDB" id="A0A1I2TIP5"/>
<dbReference type="PRINTS" id="PR00455">
    <property type="entry name" value="HTHTETR"/>
</dbReference>
<dbReference type="PROSITE" id="PS50977">
    <property type="entry name" value="HTH_TETR_2"/>
    <property type="match status" value="1"/>
</dbReference>
<dbReference type="GO" id="GO:0003677">
    <property type="term" value="F:DNA binding"/>
    <property type="evidence" value="ECO:0007669"/>
    <property type="project" value="UniProtKB-UniRule"/>
</dbReference>
<dbReference type="PANTHER" id="PTHR43479">
    <property type="entry name" value="ACREF/ENVCD OPERON REPRESSOR-RELATED"/>
    <property type="match status" value="1"/>
</dbReference>
<evidence type="ECO:0000256" key="1">
    <source>
        <dbReference type="ARBA" id="ARBA00022491"/>
    </source>
</evidence>
<accession>A0A1I2TIP5</accession>
<dbReference type="InterPro" id="IPR009057">
    <property type="entry name" value="Homeodomain-like_sf"/>
</dbReference>
<dbReference type="EMBL" id="FOOG01000065">
    <property type="protein sequence ID" value="SFG62386.1"/>
    <property type="molecule type" value="Genomic_DNA"/>
</dbReference>
<dbReference type="InterPro" id="IPR036271">
    <property type="entry name" value="Tet_transcr_reg_TetR-rel_C_sf"/>
</dbReference>
<dbReference type="OrthoDB" id="509229at2"/>
<dbReference type="RefSeq" id="WP_089754778.1">
    <property type="nucleotide sequence ID" value="NZ_FOOG01000065.1"/>
</dbReference>
<protein>
    <submittedName>
        <fullName evidence="5">Transcriptional regulator, TetR family</fullName>
    </submittedName>
</protein>
<feature type="DNA-binding region" description="H-T-H motif" evidence="3">
    <location>
        <begin position="25"/>
        <end position="44"/>
    </location>
</feature>
<dbReference type="SUPFAM" id="SSF46689">
    <property type="entry name" value="Homeodomain-like"/>
    <property type="match status" value="1"/>
</dbReference>